<keyword evidence="12" id="KW-1185">Reference proteome</keyword>
<name>A0A0M4D0M0_9BACT</name>
<evidence type="ECO:0000259" key="7">
    <source>
        <dbReference type="Pfam" id="PF00408"/>
    </source>
</evidence>
<keyword evidence="4" id="KW-0479">Metal-binding</keyword>
<evidence type="ECO:0000256" key="4">
    <source>
        <dbReference type="ARBA" id="ARBA00022723"/>
    </source>
</evidence>
<dbReference type="EMBL" id="CP010802">
    <property type="protein sequence ID" value="ALC16502.1"/>
    <property type="molecule type" value="Genomic_DNA"/>
</dbReference>
<dbReference type="Pfam" id="PF00408">
    <property type="entry name" value="PGM_PMM_IV"/>
    <property type="match status" value="1"/>
</dbReference>
<dbReference type="InterPro" id="IPR005846">
    <property type="entry name" value="A-D-PHexomutase_a/b/a-III"/>
</dbReference>
<evidence type="ECO:0000259" key="10">
    <source>
        <dbReference type="Pfam" id="PF02880"/>
    </source>
</evidence>
<evidence type="ECO:0000256" key="5">
    <source>
        <dbReference type="ARBA" id="ARBA00022842"/>
    </source>
</evidence>
<dbReference type="STRING" id="1603606.DSOUD_1724"/>
<dbReference type="Gene3D" id="3.40.120.10">
    <property type="entry name" value="Alpha-D-Glucose-1,6-Bisphosphate, subunit A, domain 3"/>
    <property type="match status" value="3"/>
</dbReference>
<evidence type="ECO:0000256" key="2">
    <source>
        <dbReference type="ARBA" id="ARBA00010231"/>
    </source>
</evidence>
<comment type="similarity">
    <text evidence="2">Belongs to the phosphohexose mutase family.</text>
</comment>
<organism evidence="11 12">
    <name type="scientific">Desulfuromonas soudanensis</name>
    <dbReference type="NCBI Taxonomy" id="1603606"/>
    <lineage>
        <taxon>Bacteria</taxon>
        <taxon>Pseudomonadati</taxon>
        <taxon>Thermodesulfobacteriota</taxon>
        <taxon>Desulfuromonadia</taxon>
        <taxon>Desulfuromonadales</taxon>
        <taxon>Desulfuromonadaceae</taxon>
        <taxon>Desulfuromonas</taxon>
    </lineage>
</organism>
<feature type="domain" description="Alpha-D-phosphohexomutase C-terminal" evidence="7">
    <location>
        <begin position="417"/>
        <end position="463"/>
    </location>
</feature>
<dbReference type="Proteomes" id="UP000057158">
    <property type="component" value="Chromosome"/>
</dbReference>
<dbReference type="GO" id="GO:0008973">
    <property type="term" value="F:phosphopentomutase activity"/>
    <property type="evidence" value="ECO:0007669"/>
    <property type="project" value="TreeGrafter"/>
</dbReference>
<evidence type="ECO:0000313" key="12">
    <source>
        <dbReference type="Proteomes" id="UP000057158"/>
    </source>
</evidence>
<dbReference type="GO" id="GO:0046872">
    <property type="term" value="F:metal ion binding"/>
    <property type="evidence" value="ECO:0007669"/>
    <property type="project" value="UniProtKB-KW"/>
</dbReference>
<dbReference type="InterPro" id="IPR005845">
    <property type="entry name" value="A-D-PHexomutase_a/b/a-II"/>
</dbReference>
<dbReference type="PANTHER" id="PTHR45745:SF1">
    <property type="entry name" value="PHOSPHOGLUCOMUTASE 2B-RELATED"/>
    <property type="match status" value="1"/>
</dbReference>
<dbReference type="Gene3D" id="3.30.310.50">
    <property type="entry name" value="Alpha-D-phosphohexomutase, C-terminal domain"/>
    <property type="match status" value="1"/>
</dbReference>
<dbReference type="PRINTS" id="PR00509">
    <property type="entry name" value="PGMPMM"/>
</dbReference>
<gene>
    <name evidence="11" type="ORF">DSOUD_1724</name>
</gene>
<dbReference type="GO" id="GO:0005975">
    <property type="term" value="P:carbohydrate metabolic process"/>
    <property type="evidence" value="ECO:0007669"/>
    <property type="project" value="InterPro"/>
</dbReference>
<dbReference type="InterPro" id="IPR005841">
    <property type="entry name" value="Alpha-D-phosphohexomutase_SF"/>
</dbReference>
<keyword evidence="5" id="KW-0460">Magnesium</keyword>
<dbReference type="PANTHER" id="PTHR45745">
    <property type="entry name" value="PHOSPHOMANNOMUTASE 45A"/>
    <property type="match status" value="1"/>
</dbReference>
<proteinExistence type="inferred from homology"/>
<dbReference type="OrthoDB" id="9806956at2"/>
<evidence type="ECO:0000259" key="9">
    <source>
        <dbReference type="Pfam" id="PF02879"/>
    </source>
</evidence>
<dbReference type="SUPFAM" id="SSF55957">
    <property type="entry name" value="Phosphoglucomutase, C-terminal domain"/>
    <property type="match status" value="1"/>
</dbReference>
<feature type="domain" description="Alpha-D-phosphohexomutase alpha/beta/alpha" evidence="8">
    <location>
        <begin position="4"/>
        <end position="135"/>
    </location>
</feature>
<dbReference type="InterPro" id="IPR005844">
    <property type="entry name" value="A-D-PHexomutase_a/b/a-I"/>
</dbReference>
<dbReference type="KEGG" id="des:DSOUD_1724"/>
<evidence type="ECO:0000256" key="6">
    <source>
        <dbReference type="ARBA" id="ARBA00023235"/>
    </source>
</evidence>
<dbReference type="Pfam" id="PF02878">
    <property type="entry name" value="PGM_PMM_I"/>
    <property type="match status" value="1"/>
</dbReference>
<dbReference type="InterPro" id="IPR005843">
    <property type="entry name" value="A-D-PHexomutase_C"/>
</dbReference>
<evidence type="ECO:0000256" key="3">
    <source>
        <dbReference type="ARBA" id="ARBA00022553"/>
    </source>
</evidence>
<keyword evidence="3" id="KW-0597">Phosphoprotein</keyword>
<evidence type="ECO:0000259" key="8">
    <source>
        <dbReference type="Pfam" id="PF02878"/>
    </source>
</evidence>
<dbReference type="SUPFAM" id="SSF53738">
    <property type="entry name" value="Phosphoglucomutase, first 3 domains"/>
    <property type="match status" value="2"/>
</dbReference>
<sequence>MARITFGTSGWRGILCEDFTFDNVKVVTQAIADHLRNNGQDTKGVVVGFDSRFMGERFARETARVLAGAGIKSFLCNRDTPTPVIAFEILRRGAGGGINFTASHNPCEYNGIKFSPDWGGPALPETTGDIERRANAMLGEICYKEMPLDSALKAGLLEEIDPRPAYFAALRQIVDFDAIARSGMTIAVNPLYGTGRGYLDTLLLEAGVKVKTINNHRDPYFGGLPPEPSKSHIGDFIAMIRGDDSIALGLATDGDADRYGIVDGDGTFIEPNYILALLYDYLVRVKKKNGDVARSVATSHFVDAVARHHGLQVLETPVGFKFIGEYIRDGRILIGGEESAGLTVRGHVPDKDGILACLLVAEMVAVEGKPLTVLLADLYRRVGEFHTHRDNIRLSPELEESFPGRLAKPPATFAGKKIAEVITVDGSKFVLDDGSWVLFRKSGTEPVVRVYGESSSEAALKVLMKAAGQFIRD</sequence>
<dbReference type="CDD" id="cd05800">
    <property type="entry name" value="PGM_like2"/>
    <property type="match status" value="1"/>
</dbReference>
<dbReference type="InterPro" id="IPR016055">
    <property type="entry name" value="A-D-PHexomutase_a/b/a-I/II/III"/>
</dbReference>
<accession>A0A0M4D0M0</accession>
<dbReference type="Pfam" id="PF02880">
    <property type="entry name" value="PGM_PMM_III"/>
    <property type="match status" value="1"/>
</dbReference>
<protein>
    <submittedName>
        <fullName evidence="11">Phosphomannomutase</fullName>
    </submittedName>
</protein>
<dbReference type="Pfam" id="PF02879">
    <property type="entry name" value="PGM_PMM_II"/>
    <property type="match status" value="1"/>
</dbReference>
<dbReference type="AlphaFoldDB" id="A0A0M4D0M0"/>
<dbReference type="RefSeq" id="WP_053550597.1">
    <property type="nucleotide sequence ID" value="NZ_CP010802.1"/>
</dbReference>
<reference evidence="11 12" key="1">
    <citation type="submission" date="2015-07" db="EMBL/GenBank/DDBJ databases">
        <title>Isolation and Genomic Characterization of a Novel Halophilic Metal-Reducing Deltaproteobacterium from the Deep Subsurface.</title>
        <authorList>
            <person name="Badalamenti J.P."/>
            <person name="Summers Z.M."/>
            <person name="Gralnick J.A."/>
            <person name="Bond D.R."/>
        </authorList>
    </citation>
    <scope>NUCLEOTIDE SEQUENCE [LARGE SCALE GENOMIC DNA]</scope>
    <source>
        <strain evidence="11 12">WTL</strain>
    </source>
</reference>
<dbReference type="GO" id="GO:0006166">
    <property type="term" value="P:purine ribonucleoside salvage"/>
    <property type="evidence" value="ECO:0007669"/>
    <property type="project" value="TreeGrafter"/>
</dbReference>
<keyword evidence="6" id="KW-0413">Isomerase</keyword>
<feature type="domain" description="Alpha-D-phosphohexomutase alpha/beta/alpha" evidence="9">
    <location>
        <begin position="165"/>
        <end position="266"/>
    </location>
</feature>
<comment type="cofactor">
    <cofactor evidence="1">
        <name>Mg(2+)</name>
        <dbReference type="ChEBI" id="CHEBI:18420"/>
    </cofactor>
</comment>
<evidence type="ECO:0000256" key="1">
    <source>
        <dbReference type="ARBA" id="ARBA00001946"/>
    </source>
</evidence>
<feature type="domain" description="Alpha-D-phosphohexomutase alpha/beta/alpha" evidence="10">
    <location>
        <begin position="271"/>
        <end position="381"/>
    </location>
</feature>
<dbReference type="PATRIC" id="fig|1603606.3.peg.1876"/>
<dbReference type="InterPro" id="IPR036900">
    <property type="entry name" value="A-D-PHexomutase_C_sf"/>
</dbReference>
<evidence type="ECO:0000313" key="11">
    <source>
        <dbReference type="EMBL" id="ALC16502.1"/>
    </source>
</evidence>